<organism evidence="1 2">
    <name type="scientific">Brevibacillus parabrevis</name>
    <dbReference type="NCBI Taxonomy" id="54914"/>
    <lineage>
        <taxon>Bacteria</taxon>
        <taxon>Bacillati</taxon>
        <taxon>Bacillota</taxon>
        <taxon>Bacilli</taxon>
        <taxon>Bacillales</taxon>
        <taxon>Paenibacillaceae</taxon>
        <taxon>Brevibacillus</taxon>
    </lineage>
</organism>
<dbReference type="AlphaFoldDB" id="A0A4Y3PJJ5"/>
<evidence type="ECO:0000313" key="2">
    <source>
        <dbReference type="Proteomes" id="UP000316882"/>
    </source>
</evidence>
<dbReference type="Proteomes" id="UP000316882">
    <property type="component" value="Unassembled WGS sequence"/>
</dbReference>
<evidence type="ECO:0008006" key="3">
    <source>
        <dbReference type="Google" id="ProtNLM"/>
    </source>
</evidence>
<keyword evidence="2" id="KW-1185">Reference proteome</keyword>
<sequence>MGGRSPVIQVGDLVVFVKDGAKGVVISIEEERCQVLWEDDFVSWEQRECLLVAKKEQPEQRGR</sequence>
<dbReference type="EMBL" id="BJMH01000014">
    <property type="protein sequence ID" value="GEB33604.1"/>
    <property type="molecule type" value="Genomic_DNA"/>
</dbReference>
<dbReference type="STRING" id="54914.AV540_06305"/>
<proteinExistence type="predicted"/>
<reference evidence="1 2" key="1">
    <citation type="submission" date="2019-06" db="EMBL/GenBank/DDBJ databases">
        <title>Whole genome shotgun sequence of Brevibacillus parabrevis NBRC 12334.</title>
        <authorList>
            <person name="Hosoyama A."/>
            <person name="Uohara A."/>
            <person name="Ohji S."/>
            <person name="Ichikawa N."/>
        </authorList>
    </citation>
    <scope>NUCLEOTIDE SEQUENCE [LARGE SCALE GENOMIC DNA]</scope>
    <source>
        <strain evidence="1 2">NBRC 12334</strain>
    </source>
</reference>
<comment type="caution">
    <text evidence="1">The sequence shown here is derived from an EMBL/GenBank/DDBJ whole genome shotgun (WGS) entry which is preliminary data.</text>
</comment>
<accession>A0A4Y3PJJ5</accession>
<protein>
    <recommendedName>
        <fullName evidence="3">DUF2158 domain-containing protein</fullName>
    </recommendedName>
</protein>
<name>A0A4Y3PJJ5_BREPA</name>
<gene>
    <name evidence="1" type="ORF">BPA01_31840</name>
</gene>
<evidence type="ECO:0000313" key="1">
    <source>
        <dbReference type="EMBL" id="GEB33604.1"/>
    </source>
</evidence>